<name>A0AAV8XS29_9CUCU</name>
<dbReference type="PANTHER" id="PTHR15454:SF35">
    <property type="entry name" value="NISCHARIN"/>
    <property type="match status" value="1"/>
</dbReference>
<dbReference type="SMART" id="SM00365">
    <property type="entry name" value="LRR_SD22"/>
    <property type="match status" value="3"/>
</dbReference>
<dbReference type="GO" id="GO:0005737">
    <property type="term" value="C:cytoplasm"/>
    <property type="evidence" value="ECO:0007669"/>
    <property type="project" value="TreeGrafter"/>
</dbReference>
<dbReference type="SUPFAM" id="SSF52075">
    <property type="entry name" value="Outer arm dynein light chain 1"/>
    <property type="match status" value="1"/>
</dbReference>
<keyword evidence="4" id="KW-1185">Reference proteome</keyword>
<dbReference type="PRINTS" id="PR00019">
    <property type="entry name" value="LEURICHRPT"/>
</dbReference>
<evidence type="ECO:0000256" key="2">
    <source>
        <dbReference type="ARBA" id="ARBA00022737"/>
    </source>
</evidence>
<dbReference type="AlphaFoldDB" id="A0AAV8XS29"/>
<dbReference type="Pfam" id="PF12799">
    <property type="entry name" value="LRR_4"/>
    <property type="match status" value="1"/>
</dbReference>
<keyword evidence="2" id="KW-0677">Repeat</keyword>
<evidence type="ECO:0000256" key="1">
    <source>
        <dbReference type="ARBA" id="ARBA00022614"/>
    </source>
</evidence>
<comment type="caution">
    <text evidence="3">The sequence shown here is derived from an EMBL/GenBank/DDBJ whole genome shotgun (WGS) entry which is preliminary data.</text>
</comment>
<protein>
    <submittedName>
        <fullName evidence="3">Uncharacterized protein</fullName>
    </submittedName>
</protein>
<proteinExistence type="predicted"/>
<evidence type="ECO:0000313" key="4">
    <source>
        <dbReference type="Proteomes" id="UP001162162"/>
    </source>
</evidence>
<evidence type="ECO:0000313" key="3">
    <source>
        <dbReference type="EMBL" id="KAJ8941440.1"/>
    </source>
</evidence>
<gene>
    <name evidence="3" type="ORF">NQ318_016072</name>
</gene>
<dbReference type="PROSITE" id="PS51450">
    <property type="entry name" value="LRR"/>
    <property type="match status" value="3"/>
</dbReference>
<dbReference type="InterPro" id="IPR032675">
    <property type="entry name" value="LRR_dom_sf"/>
</dbReference>
<organism evidence="3 4">
    <name type="scientific">Aromia moschata</name>
    <dbReference type="NCBI Taxonomy" id="1265417"/>
    <lineage>
        <taxon>Eukaryota</taxon>
        <taxon>Metazoa</taxon>
        <taxon>Ecdysozoa</taxon>
        <taxon>Arthropoda</taxon>
        <taxon>Hexapoda</taxon>
        <taxon>Insecta</taxon>
        <taxon>Pterygota</taxon>
        <taxon>Neoptera</taxon>
        <taxon>Endopterygota</taxon>
        <taxon>Coleoptera</taxon>
        <taxon>Polyphaga</taxon>
        <taxon>Cucujiformia</taxon>
        <taxon>Chrysomeloidea</taxon>
        <taxon>Cerambycidae</taxon>
        <taxon>Cerambycinae</taxon>
        <taxon>Callichromatini</taxon>
        <taxon>Aromia</taxon>
    </lineage>
</organism>
<dbReference type="Gene3D" id="3.80.10.10">
    <property type="entry name" value="Ribonuclease Inhibitor"/>
    <property type="match status" value="2"/>
</dbReference>
<dbReference type="PANTHER" id="PTHR15454">
    <property type="entry name" value="NISCHARIN RELATED"/>
    <property type="match status" value="1"/>
</dbReference>
<dbReference type="Proteomes" id="UP001162162">
    <property type="component" value="Unassembled WGS sequence"/>
</dbReference>
<reference evidence="3" key="1">
    <citation type="journal article" date="2023" name="Insect Mol. Biol.">
        <title>Genome sequencing provides insights into the evolution of gene families encoding plant cell wall-degrading enzymes in longhorned beetles.</title>
        <authorList>
            <person name="Shin N.R."/>
            <person name="Okamura Y."/>
            <person name="Kirsch R."/>
            <person name="Pauchet Y."/>
        </authorList>
    </citation>
    <scope>NUCLEOTIDE SEQUENCE</scope>
    <source>
        <strain evidence="3">AMC_N1</strain>
    </source>
</reference>
<dbReference type="InterPro" id="IPR025875">
    <property type="entry name" value="Leu-rich_rpt_4"/>
</dbReference>
<accession>A0AAV8XS29</accession>
<keyword evidence="1" id="KW-0433">Leucine-rich repeat</keyword>
<dbReference type="InterPro" id="IPR001611">
    <property type="entry name" value="Leu-rich_rpt"/>
</dbReference>
<dbReference type="EMBL" id="JAPWTK010000373">
    <property type="protein sequence ID" value="KAJ8941440.1"/>
    <property type="molecule type" value="Genomic_DNA"/>
</dbReference>
<sequence length="354" mass="39930">MVFQKIFCQQRKLSVTNLQYSLKADGKEADIILSTNKPHNFSILELHAISEFLRKPYPMVDNTESSIDLSPVLDLCSQLSLVNITGSFNHYLHSNIVLNKLSFEFSPFKNLKFLNMKNVALDTIFSLGNLRSTLERLNVDNTNATSVCQILQCDVIHKYNLEGSQKWDRLETLNLSNNNLTEIDNTISLVPRLKNLILNNNKLSSISNLSDLSNLSYLSLCKNLITICNDLHTKVGNILTLNLSQNNIVTTKGFSKLYSLENLDLSCNKITDISEIQYLGDLPCLENLVLTGNSVATTVDYRIKILEFFGERAKDICLDNEKPCQSELDKVSLLRALRIVKEGKTPNLTSSFNQ</sequence>